<dbReference type="InterPro" id="IPR015943">
    <property type="entry name" value="WD40/YVTN_repeat-like_dom_sf"/>
</dbReference>
<dbReference type="GO" id="GO:0030515">
    <property type="term" value="F:snoRNA binding"/>
    <property type="evidence" value="ECO:0007669"/>
    <property type="project" value="TreeGrafter"/>
</dbReference>
<dbReference type="SMART" id="SM00320">
    <property type="entry name" value="WD40"/>
    <property type="match status" value="3"/>
</dbReference>
<evidence type="ECO:0000256" key="2">
    <source>
        <dbReference type="ARBA" id="ARBA00022737"/>
    </source>
</evidence>
<dbReference type="AlphaFoldDB" id="A0A699ZFL6"/>
<dbReference type="GO" id="GO:0032040">
    <property type="term" value="C:small-subunit processome"/>
    <property type="evidence" value="ECO:0007669"/>
    <property type="project" value="TreeGrafter"/>
</dbReference>
<evidence type="ECO:0000256" key="3">
    <source>
        <dbReference type="PROSITE-ProRule" id="PRU00221"/>
    </source>
</evidence>
<dbReference type="SUPFAM" id="SSF50978">
    <property type="entry name" value="WD40 repeat-like"/>
    <property type="match status" value="1"/>
</dbReference>
<dbReference type="GO" id="GO:0034388">
    <property type="term" value="C:Pwp2p-containing subcomplex of 90S preribosome"/>
    <property type="evidence" value="ECO:0007669"/>
    <property type="project" value="TreeGrafter"/>
</dbReference>
<feature type="non-terminal residue" evidence="4">
    <location>
        <position position="224"/>
    </location>
</feature>
<proteinExistence type="predicted"/>
<sequence>MVKAYLRYEPAATFGIITSGAQPCYDASGKLLITAALESVVVWNIKQASQVAVLTPSNSSEASSSTASSKAQPEVTCITRAPGSSALIAVGYGDGSPGLQVRLWDLTSKDCLVTLQGHKSGVSCLRFSADGALLASGSKDTDLVVWDVAGEAGLFRLRGHKDQITALVWDLGAQTCCQTVTGFKAEVWALDVDPSQRRLVAGSTDHELRVYAVNLADITSSESR</sequence>
<evidence type="ECO:0000256" key="1">
    <source>
        <dbReference type="ARBA" id="ARBA00022574"/>
    </source>
</evidence>
<dbReference type="InterPro" id="IPR051570">
    <property type="entry name" value="TBC1_cilium_biogenesis"/>
</dbReference>
<dbReference type="PROSITE" id="PS00678">
    <property type="entry name" value="WD_REPEATS_1"/>
    <property type="match status" value="1"/>
</dbReference>
<dbReference type="Pfam" id="PF00400">
    <property type="entry name" value="WD40"/>
    <property type="match status" value="2"/>
</dbReference>
<comment type="caution">
    <text evidence="4">The sequence shown here is derived from an EMBL/GenBank/DDBJ whole genome shotgun (WGS) entry which is preliminary data.</text>
</comment>
<dbReference type="PANTHER" id="PTHR19853:SF0">
    <property type="entry name" value="WD REPEAT-CONTAINING PROTEIN 3"/>
    <property type="match status" value="1"/>
</dbReference>
<dbReference type="Proteomes" id="UP000485058">
    <property type="component" value="Unassembled WGS sequence"/>
</dbReference>
<evidence type="ECO:0000313" key="5">
    <source>
        <dbReference type="Proteomes" id="UP000485058"/>
    </source>
</evidence>
<dbReference type="PROSITE" id="PS50082">
    <property type="entry name" value="WD_REPEATS_2"/>
    <property type="match status" value="1"/>
</dbReference>
<evidence type="ECO:0000313" key="4">
    <source>
        <dbReference type="EMBL" id="GFH21363.1"/>
    </source>
</evidence>
<dbReference type="InterPro" id="IPR001680">
    <property type="entry name" value="WD40_rpt"/>
</dbReference>
<reference evidence="4 5" key="1">
    <citation type="submission" date="2020-02" db="EMBL/GenBank/DDBJ databases">
        <title>Draft genome sequence of Haematococcus lacustris strain NIES-144.</title>
        <authorList>
            <person name="Morimoto D."/>
            <person name="Nakagawa S."/>
            <person name="Yoshida T."/>
            <person name="Sawayama S."/>
        </authorList>
    </citation>
    <scope>NUCLEOTIDE SEQUENCE [LARGE SCALE GENOMIC DNA]</scope>
    <source>
        <strain evidence="4 5">NIES-144</strain>
    </source>
</reference>
<dbReference type="PANTHER" id="PTHR19853">
    <property type="entry name" value="WD REPEAT CONTAINING PROTEIN 3 WDR3"/>
    <property type="match status" value="1"/>
</dbReference>
<feature type="repeat" description="WD" evidence="3">
    <location>
        <begin position="115"/>
        <end position="148"/>
    </location>
</feature>
<keyword evidence="5" id="KW-1185">Reference proteome</keyword>
<dbReference type="GO" id="GO:0030490">
    <property type="term" value="P:maturation of SSU-rRNA"/>
    <property type="evidence" value="ECO:0007669"/>
    <property type="project" value="TreeGrafter"/>
</dbReference>
<dbReference type="EMBL" id="BLLF01001813">
    <property type="protein sequence ID" value="GFH21363.1"/>
    <property type="molecule type" value="Genomic_DNA"/>
</dbReference>
<dbReference type="PROSITE" id="PS50294">
    <property type="entry name" value="WD_REPEATS_REGION"/>
    <property type="match status" value="1"/>
</dbReference>
<keyword evidence="2" id="KW-0677">Repeat</keyword>
<keyword evidence="1 3" id="KW-0853">WD repeat</keyword>
<name>A0A699ZFL6_HAELA</name>
<dbReference type="Gene3D" id="2.130.10.10">
    <property type="entry name" value="YVTN repeat-like/Quinoprotein amine dehydrogenase"/>
    <property type="match status" value="2"/>
</dbReference>
<accession>A0A699ZFL6</accession>
<organism evidence="4 5">
    <name type="scientific">Haematococcus lacustris</name>
    <name type="common">Green alga</name>
    <name type="synonym">Haematococcus pluvialis</name>
    <dbReference type="NCBI Taxonomy" id="44745"/>
    <lineage>
        <taxon>Eukaryota</taxon>
        <taxon>Viridiplantae</taxon>
        <taxon>Chlorophyta</taxon>
        <taxon>core chlorophytes</taxon>
        <taxon>Chlorophyceae</taxon>
        <taxon>CS clade</taxon>
        <taxon>Chlamydomonadales</taxon>
        <taxon>Haematococcaceae</taxon>
        <taxon>Haematococcus</taxon>
    </lineage>
</organism>
<dbReference type="InterPro" id="IPR036322">
    <property type="entry name" value="WD40_repeat_dom_sf"/>
</dbReference>
<gene>
    <name evidence="4" type="ORF">HaLaN_18652</name>
</gene>
<protein>
    <submittedName>
        <fullName evidence="4">Uncharacterized protein</fullName>
    </submittedName>
</protein>
<dbReference type="InterPro" id="IPR019775">
    <property type="entry name" value="WD40_repeat_CS"/>
</dbReference>